<protein>
    <submittedName>
        <fullName evidence="1">Uncharacterized protein</fullName>
    </submittedName>
</protein>
<sequence length="71" mass="8027">METGEGMKKGKGVEVVAVARECCVQKVRSGAVAFSWDEKNMVKLELQLRWSMVMCRLSWCCDGSDEHMDLN</sequence>
<dbReference type="AlphaFoldDB" id="A0A4Y7LDN9"/>
<accession>A0A4Y7LDN9</accession>
<evidence type="ECO:0000313" key="1">
    <source>
        <dbReference type="EMBL" id="RZC83613.1"/>
    </source>
</evidence>
<gene>
    <name evidence="1" type="ORF">C5167_046401</name>
</gene>
<reference evidence="1 2" key="1">
    <citation type="journal article" date="2018" name="Science">
        <title>The opium poppy genome and morphinan production.</title>
        <authorList>
            <person name="Guo L."/>
            <person name="Winzer T."/>
            <person name="Yang X."/>
            <person name="Li Y."/>
            <person name="Ning Z."/>
            <person name="He Z."/>
            <person name="Teodor R."/>
            <person name="Lu Y."/>
            <person name="Bowser T.A."/>
            <person name="Graham I.A."/>
            <person name="Ye K."/>
        </authorList>
    </citation>
    <scope>NUCLEOTIDE SEQUENCE [LARGE SCALE GENOMIC DNA]</scope>
    <source>
        <strain evidence="2">cv. HN1</strain>
        <tissue evidence="1">Leaves</tissue>
    </source>
</reference>
<dbReference type="EMBL" id="CM010725">
    <property type="protein sequence ID" value="RZC83613.1"/>
    <property type="molecule type" value="Genomic_DNA"/>
</dbReference>
<name>A0A4Y7LDN9_PAPSO</name>
<evidence type="ECO:0000313" key="2">
    <source>
        <dbReference type="Proteomes" id="UP000316621"/>
    </source>
</evidence>
<organism evidence="1 2">
    <name type="scientific">Papaver somniferum</name>
    <name type="common">Opium poppy</name>
    <dbReference type="NCBI Taxonomy" id="3469"/>
    <lineage>
        <taxon>Eukaryota</taxon>
        <taxon>Viridiplantae</taxon>
        <taxon>Streptophyta</taxon>
        <taxon>Embryophyta</taxon>
        <taxon>Tracheophyta</taxon>
        <taxon>Spermatophyta</taxon>
        <taxon>Magnoliopsida</taxon>
        <taxon>Ranunculales</taxon>
        <taxon>Papaveraceae</taxon>
        <taxon>Papaveroideae</taxon>
        <taxon>Papaver</taxon>
    </lineage>
</organism>
<dbReference type="Gramene" id="RZC83613">
    <property type="protein sequence ID" value="RZC83613"/>
    <property type="gene ID" value="C5167_046401"/>
</dbReference>
<dbReference type="Proteomes" id="UP000316621">
    <property type="component" value="Chromosome 11"/>
</dbReference>
<proteinExistence type="predicted"/>
<keyword evidence="2" id="KW-1185">Reference proteome</keyword>